<dbReference type="InterPro" id="IPR015813">
    <property type="entry name" value="Pyrv/PenolPyrv_kinase-like_dom"/>
</dbReference>
<proteinExistence type="predicted"/>
<reference evidence="2 3" key="1">
    <citation type="journal article" date="2012" name="Genome Biol.">
        <title>Genome and low-iron response of an oceanic diatom adapted to chronic iron limitation.</title>
        <authorList>
            <person name="Lommer M."/>
            <person name="Specht M."/>
            <person name="Roy A.S."/>
            <person name="Kraemer L."/>
            <person name="Andreson R."/>
            <person name="Gutowska M.A."/>
            <person name="Wolf J."/>
            <person name="Bergner S.V."/>
            <person name="Schilhabel M.B."/>
            <person name="Klostermeier U.C."/>
            <person name="Beiko R.G."/>
            <person name="Rosenstiel P."/>
            <person name="Hippler M."/>
            <person name="Laroche J."/>
        </authorList>
    </citation>
    <scope>NUCLEOTIDE SEQUENCE [LARGE SCALE GENOMIC DNA]</scope>
    <source>
        <strain evidence="2 3">CCMP1005</strain>
    </source>
</reference>
<dbReference type="OMA" id="IAHACSY"/>
<dbReference type="Proteomes" id="UP000266841">
    <property type="component" value="Unassembled WGS sequence"/>
</dbReference>
<dbReference type="Gene3D" id="3.20.20.60">
    <property type="entry name" value="Phosphoenolpyruvate-binding domains"/>
    <property type="match status" value="1"/>
</dbReference>
<comment type="caution">
    <text evidence="2">The sequence shown here is derived from an EMBL/GenBank/DDBJ whole genome shotgun (WGS) entry which is preliminary data.</text>
</comment>
<dbReference type="GO" id="GO:0003824">
    <property type="term" value="F:catalytic activity"/>
    <property type="evidence" value="ECO:0007669"/>
    <property type="project" value="InterPro"/>
</dbReference>
<dbReference type="CDD" id="cd00377">
    <property type="entry name" value="ICL_PEPM"/>
    <property type="match status" value="1"/>
</dbReference>
<dbReference type="AlphaFoldDB" id="K0S7G7"/>
<feature type="region of interest" description="Disordered" evidence="1">
    <location>
        <begin position="21"/>
        <end position="46"/>
    </location>
</feature>
<dbReference type="SUPFAM" id="SSF51621">
    <property type="entry name" value="Phosphoenolpyruvate/pyruvate domain"/>
    <property type="match status" value="1"/>
</dbReference>
<evidence type="ECO:0000256" key="1">
    <source>
        <dbReference type="SAM" id="MobiDB-lite"/>
    </source>
</evidence>
<protein>
    <recommendedName>
        <fullName evidence="4">Isocitrate lyase</fullName>
    </recommendedName>
</protein>
<dbReference type="PANTHER" id="PTHR42905">
    <property type="entry name" value="PHOSPHOENOLPYRUVATE CARBOXYLASE"/>
    <property type="match status" value="1"/>
</dbReference>
<dbReference type="EMBL" id="AGNL01019138">
    <property type="protein sequence ID" value="EJK62078.1"/>
    <property type="molecule type" value="Genomic_DNA"/>
</dbReference>
<feature type="non-terminal residue" evidence="2">
    <location>
        <position position="1"/>
    </location>
</feature>
<keyword evidence="3" id="KW-1185">Reference proteome</keyword>
<dbReference type="PANTHER" id="PTHR42905:SF2">
    <property type="entry name" value="PHOSPHOENOLPYRUVATE CARBOXYLASE FAMILY PROTEIN"/>
    <property type="match status" value="1"/>
</dbReference>
<dbReference type="eggNOG" id="KOG1260">
    <property type="taxonomic scope" value="Eukaryota"/>
</dbReference>
<evidence type="ECO:0000313" key="3">
    <source>
        <dbReference type="Proteomes" id="UP000266841"/>
    </source>
</evidence>
<sequence>RTHLHELLRVRVQSNALFRPRPALPISSTDNSNRATRGKYTARPSGRSGPCALDLFLVAQLYIGHIHILLRPEACELLGIASIKMMALTPSSDIRRRRRRNDRRDISRGSRSFVSCAITGATMIQLLILPRIRALGLVPPERLRRLLDSTHRGDAPIQLMPCVYDGLTARLVAQSGFNVTFMTGFGVSSSRGFPDTQLISYHEMLMHADSVAEGLSSAALELSPNAPVAIPCIADGDTGYGNAINVKRTVHGYARSGMAGVMIEDQVSPKRCGHVLGKSVVGFDEAVQRIRAACDARDEYEALFGVKGPLILARTDSLVTDGFEDAIRRCQAFREVGCDMTFLESPTSKDQMREYCERVSGWKLANMLEGGRTPILPPAELQSMGYTMAAYPLTLLSASIKAMRESLDLIHEGKSTCDKILQFSETKDVVGFTKYSKEEQRYKYDE</sequence>
<gene>
    <name evidence="2" type="ORF">THAOC_17325</name>
</gene>
<dbReference type="OrthoDB" id="1923844at2759"/>
<name>K0S7G7_THAOC</name>
<organism evidence="2 3">
    <name type="scientific">Thalassiosira oceanica</name>
    <name type="common">Marine diatom</name>
    <dbReference type="NCBI Taxonomy" id="159749"/>
    <lineage>
        <taxon>Eukaryota</taxon>
        <taxon>Sar</taxon>
        <taxon>Stramenopiles</taxon>
        <taxon>Ochrophyta</taxon>
        <taxon>Bacillariophyta</taxon>
        <taxon>Coscinodiscophyceae</taxon>
        <taxon>Thalassiosirophycidae</taxon>
        <taxon>Thalassiosirales</taxon>
        <taxon>Thalassiosiraceae</taxon>
        <taxon>Thalassiosira</taxon>
    </lineage>
</organism>
<dbReference type="Pfam" id="PF13714">
    <property type="entry name" value="PEP_mutase"/>
    <property type="match status" value="1"/>
</dbReference>
<feature type="compositionally biased region" description="Polar residues" evidence="1">
    <location>
        <begin position="26"/>
        <end position="35"/>
    </location>
</feature>
<accession>K0S7G7</accession>
<dbReference type="InterPro" id="IPR039556">
    <property type="entry name" value="ICL/PEPM"/>
</dbReference>
<dbReference type="InterPro" id="IPR040442">
    <property type="entry name" value="Pyrv_kinase-like_dom_sf"/>
</dbReference>
<evidence type="ECO:0008006" key="4">
    <source>
        <dbReference type="Google" id="ProtNLM"/>
    </source>
</evidence>
<evidence type="ECO:0000313" key="2">
    <source>
        <dbReference type="EMBL" id="EJK62078.1"/>
    </source>
</evidence>